<organism evidence="1 2">
    <name type="scientific">Streptomyces antnestii</name>
    <dbReference type="NCBI Taxonomy" id="2494256"/>
    <lineage>
        <taxon>Bacteria</taxon>
        <taxon>Bacillati</taxon>
        <taxon>Actinomycetota</taxon>
        <taxon>Actinomycetes</taxon>
        <taxon>Kitasatosporales</taxon>
        <taxon>Streptomycetaceae</taxon>
        <taxon>Streptomyces</taxon>
    </lineage>
</organism>
<evidence type="ECO:0000313" key="2">
    <source>
        <dbReference type="Proteomes" id="UP000283128"/>
    </source>
</evidence>
<name>A0A3S2WHI1_9ACTN</name>
<gene>
    <name evidence="1" type="ORF">EOT10_23510</name>
</gene>
<proteinExistence type="predicted"/>
<dbReference type="AlphaFoldDB" id="A0A3S2WHI1"/>
<sequence>MTGESARAYLTSLESRLVADGCATRWDDWFGVPVLVGRRADFRMRWMATNLHLFTVAAAVPETTVQSVDTFTSQVLTYAKNNKGGLPVGAQTGVAAFPVLVSERVDPAAVAWAEQQQRNRFACFARPVVVDSAQRYVGLYRGKPAIGRVYANHLIDKGDRYFHG</sequence>
<dbReference type="EMBL" id="RZYA01000011">
    <property type="protein sequence ID" value="RVU22397.1"/>
    <property type="molecule type" value="Genomic_DNA"/>
</dbReference>
<accession>A0A3S2WHI1</accession>
<reference evidence="1 2" key="1">
    <citation type="submission" date="2019-01" db="EMBL/GenBank/DDBJ databases">
        <title>Genome sequences of Streptomyces and Rhizobium isolates collected from root and soil.</title>
        <authorList>
            <person name="Chhettri S."/>
            <person name="Sevigny J.L."/>
            <person name="Sen A."/>
            <person name="Ennis N."/>
            <person name="Tisa L."/>
        </authorList>
    </citation>
    <scope>NUCLEOTIDE SEQUENCE [LARGE SCALE GENOMIC DNA]</scope>
    <source>
        <strain evidence="1 2">San01</strain>
    </source>
</reference>
<keyword evidence="2" id="KW-1185">Reference proteome</keyword>
<evidence type="ECO:0000313" key="1">
    <source>
        <dbReference type="EMBL" id="RVU22397.1"/>
    </source>
</evidence>
<dbReference type="RefSeq" id="WP_127830267.1">
    <property type="nucleotide sequence ID" value="NZ_RZYA01000011.1"/>
</dbReference>
<dbReference type="OrthoDB" id="4827277at2"/>
<dbReference type="Proteomes" id="UP000283128">
    <property type="component" value="Unassembled WGS sequence"/>
</dbReference>
<comment type="caution">
    <text evidence="1">The sequence shown here is derived from an EMBL/GenBank/DDBJ whole genome shotgun (WGS) entry which is preliminary data.</text>
</comment>
<protein>
    <submittedName>
        <fullName evidence="1">Levansucrase</fullName>
    </submittedName>
</protein>